<evidence type="ECO:0000256" key="3">
    <source>
        <dbReference type="ARBA" id="ARBA00022840"/>
    </source>
</evidence>
<dbReference type="GO" id="GO:0015188">
    <property type="term" value="F:L-isoleucine transmembrane transporter activity"/>
    <property type="evidence" value="ECO:0007669"/>
    <property type="project" value="TreeGrafter"/>
</dbReference>
<dbReference type="InterPro" id="IPR051120">
    <property type="entry name" value="ABC_AA/LPS_Transport"/>
</dbReference>
<protein>
    <submittedName>
        <fullName evidence="5">Branched-chain amino acid transport system ATP-binding protein</fullName>
    </submittedName>
</protein>
<sequence>MSARLTTQSVTVRFHGLTALEDVSISLDQGEILGLLGPNGAGKTTLVNVLSGFTRPSGGTVKVNEIDLTRARPDVLARRGIVRTFQSVRLFQRMTVRENVQVPVFAHHAGSVEGEQAAQRALEFVGLAEESDRIAGSLPYTQERLVGIARALALEPKFLMLDEPAAGMNDVEGAQLVELIARIPAQYGCGVLLIEHNMPVVMAVCERLHVLRGGRTLASGPREEIRRNPDVIESYLGGH</sequence>
<feature type="domain" description="ABC transporter" evidence="4">
    <location>
        <begin position="5"/>
        <end position="238"/>
    </location>
</feature>
<dbReference type="InterPro" id="IPR003439">
    <property type="entry name" value="ABC_transporter-like_ATP-bd"/>
</dbReference>
<name>A0A1H6LM78_9RHOB</name>
<dbReference type="EMBL" id="FNXG01000002">
    <property type="protein sequence ID" value="SEH89691.1"/>
    <property type="molecule type" value="Genomic_DNA"/>
</dbReference>
<evidence type="ECO:0000313" key="5">
    <source>
        <dbReference type="EMBL" id="SEH89691.1"/>
    </source>
</evidence>
<keyword evidence="1" id="KW-0813">Transport</keyword>
<dbReference type="InterPro" id="IPR032823">
    <property type="entry name" value="BCA_ABC_TP_C"/>
</dbReference>
<dbReference type="GO" id="GO:0015192">
    <property type="term" value="F:L-phenylalanine transmembrane transporter activity"/>
    <property type="evidence" value="ECO:0007669"/>
    <property type="project" value="TreeGrafter"/>
</dbReference>
<keyword evidence="6" id="KW-1185">Reference proteome</keyword>
<accession>A0A1H6LM78</accession>
<dbReference type="RefSeq" id="WP_090847193.1">
    <property type="nucleotide sequence ID" value="NZ_FNXG01000002.1"/>
</dbReference>
<dbReference type="GO" id="GO:1903806">
    <property type="term" value="P:L-isoleucine import across plasma membrane"/>
    <property type="evidence" value="ECO:0007669"/>
    <property type="project" value="TreeGrafter"/>
</dbReference>
<dbReference type="CDD" id="cd03219">
    <property type="entry name" value="ABC_Mj1267_LivG_branched"/>
    <property type="match status" value="1"/>
</dbReference>
<reference evidence="6" key="1">
    <citation type="submission" date="2016-10" db="EMBL/GenBank/DDBJ databases">
        <authorList>
            <person name="Varghese N."/>
            <person name="Submissions S."/>
        </authorList>
    </citation>
    <scope>NUCLEOTIDE SEQUENCE [LARGE SCALE GENOMIC DNA]</scope>
    <source>
        <strain evidence="6">DSM 11593</strain>
    </source>
</reference>
<gene>
    <name evidence="5" type="ORF">SAMN04488075_1690</name>
</gene>
<dbReference type="GO" id="GO:0015808">
    <property type="term" value="P:L-alanine transport"/>
    <property type="evidence" value="ECO:0007669"/>
    <property type="project" value="TreeGrafter"/>
</dbReference>
<dbReference type="GO" id="GO:0005304">
    <property type="term" value="F:L-valine transmembrane transporter activity"/>
    <property type="evidence" value="ECO:0007669"/>
    <property type="project" value="TreeGrafter"/>
</dbReference>
<dbReference type="InterPro" id="IPR003593">
    <property type="entry name" value="AAA+_ATPase"/>
</dbReference>
<dbReference type="PANTHER" id="PTHR45772:SF7">
    <property type="entry name" value="AMINO ACID ABC TRANSPORTER ATP-BINDING PROTEIN"/>
    <property type="match status" value="1"/>
</dbReference>
<dbReference type="SUPFAM" id="SSF52540">
    <property type="entry name" value="P-loop containing nucleoside triphosphate hydrolases"/>
    <property type="match status" value="1"/>
</dbReference>
<dbReference type="Proteomes" id="UP000199125">
    <property type="component" value="Unassembled WGS sequence"/>
</dbReference>
<dbReference type="GO" id="GO:0005886">
    <property type="term" value="C:plasma membrane"/>
    <property type="evidence" value="ECO:0007669"/>
    <property type="project" value="TreeGrafter"/>
</dbReference>
<dbReference type="AlphaFoldDB" id="A0A1H6LM78"/>
<dbReference type="GO" id="GO:0042941">
    <property type="term" value="P:D-alanine transmembrane transport"/>
    <property type="evidence" value="ECO:0007669"/>
    <property type="project" value="TreeGrafter"/>
</dbReference>
<organism evidence="5 6">
    <name type="scientific">Paracoccus alkenifer</name>
    <dbReference type="NCBI Taxonomy" id="65735"/>
    <lineage>
        <taxon>Bacteria</taxon>
        <taxon>Pseudomonadati</taxon>
        <taxon>Pseudomonadota</taxon>
        <taxon>Alphaproteobacteria</taxon>
        <taxon>Rhodobacterales</taxon>
        <taxon>Paracoccaceae</taxon>
        <taxon>Paracoccus</taxon>
    </lineage>
</organism>
<dbReference type="SMART" id="SM00382">
    <property type="entry name" value="AAA"/>
    <property type="match status" value="1"/>
</dbReference>
<dbReference type="GO" id="GO:0016887">
    <property type="term" value="F:ATP hydrolysis activity"/>
    <property type="evidence" value="ECO:0007669"/>
    <property type="project" value="InterPro"/>
</dbReference>
<keyword evidence="3 5" id="KW-0067">ATP-binding</keyword>
<dbReference type="PANTHER" id="PTHR45772">
    <property type="entry name" value="CONSERVED COMPONENT OF ABC TRANSPORTER FOR NATURAL AMINO ACIDS-RELATED"/>
    <property type="match status" value="1"/>
</dbReference>
<dbReference type="STRING" id="65735.SAMN04488075_1690"/>
<proteinExistence type="predicted"/>
<dbReference type="GO" id="GO:0005524">
    <property type="term" value="F:ATP binding"/>
    <property type="evidence" value="ECO:0007669"/>
    <property type="project" value="UniProtKB-KW"/>
</dbReference>
<evidence type="ECO:0000256" key="2">
    <source>
        <dbReference type="ARBA" id="ARBA00022741"/>
    </source>
</evidence>
<dbReference type="PROSITE" id="PS50893">
    <property type="entry name" value="ABC_TRANSPORTER_2"/>
    <property type="match status" value="1"/>
</dbReference>
<dbReference type="OrthoDB" id="9806149at2"/>
<evidence type="ECO:0000256" key="1">
    <source>
        <dbReference type="ARBA" id="ARBA00022448"/>
    </source>
</evidence>
<keyword evidence="2" id="KW-0547">Nucleotide-binding</keyword>
<evidence type="ECO:0000313" key="6">
    <source>
        <dbReference type="Proteomes" id="UP000199125"/>
    </source>
</evidence>
<dbReference type="Pfam" id="PF00005">
    <property type="entry name" value="ABC_tran"/>
    <property type="match status" value="1"/>
</dbReference>
<evidence type="ECO:0000259" key="4">
    <source>
        <dbReference type="PROSITE" id="PS50893"/>
    </source>
</evidence>
<dbReference type="Pfam" id="PF12399">
    <property type="entry name" value="BCA_ABC_TP_C"/>
    <property type="match status" value="1"/>
</dbReference>
<dbReference type="Gene3D" id="3.40.50.300">
    <property type="entry name" value="P-loop containing nucleotide triphosphate hydrolases"/>
    <property type="match status" value="1"/>
</dbReference>
<dbReference type="GO" id="GO:1903805">
    <property type="term" value="P:L-valine import across plasma membrane"/>
    <property type="evidence" value="ECO:0007669"/>
    <property type="project" value="TreeGrafter"/>
</dbReference>
<dbReference type="InterPro" id="IPR027417">
    <property type="entry name" value="P-loop_NTPase"/>
</dbReference>